<feature type="region of interest" description="Disordered" evidence="4">
    <location>
        <begin position="1"/>
        <end position="34"/>
    </location>
</feature>
<keyword evidence="3" id="KW-0804">Transcription</keyword>
<evidence type="ECO:0000256" key="3">
    <source>
        <dbReference type="ARBA" id="ARBA00023163"/>
    </source>
</evidence>
<evidence type="ECO:0000256" key="1">
    <source>
        <dbReference type="ARBA" id="ARBA00023015"/>
    </source>
</evidence>
<dbReference type="InterPro" id="IPR036390">
    <property type="entry name" value="WH_DNA-bd_sf"/>
</dbReference>
<name>A0A853IQ94_9BURK</name>
<organism evidence="6 7">
    <name type="scientific">Ottowia beijingensis</name>
    <dbReference type="NCBI Taxonomy" id="1207057"/>
    <lineage>
        <taxon>Bacteria</taxon>
        <taxon>Pseudomonadati</taxon>
        <taxon>Pseudomonadota</taxon>
        <taxon>Betaproteobacteria</taxon>
        <taxon>Burkholderiales</taxon>
        <taxon>Comamonadaceae</taxon>
        <taxon>Ottowia</taxon>
    </lineage>
</organism>
<accession>A0A853IQ94</accession>
<dbReference type="InterPro" id="IPR036388">
    <property type="entry name" value="WH-like_DNA-bd_sf"/>
</dbReference>
<evidence type="ECO:0000313" key="7">
    <source>
        <dbReference type="Proteomes" id="UP000589716"/>
    </source>
</evidence>
<keyword evidence="7" id="KW-1185">Reference proteome</keyword>
<dbReference type="Proteomes" id="UP000589716">
    <property type="component" value="Unassembled WGS sequence"/>
</dbReference>
<dbReference type="AlphaFoldDB" id="A0A853IQ94"/>
<dbReference type="InterPro" id="IPR052067">
    <property type="entry name" value="Metal_resp_HTH_trans_reg"/>
</dbReference>
<sequence>MGQALPSRPRSGPRSTAPAAPPARPRQGTRPLGDTYTHRLHSLQKLTDKVTLAAYGAVTDLSLGEGRCLTAVGAFAPLSVQHLAYAANVDKGQASRAAQALVLRGLVRKQPDPDDARGVVLSFTPEGEALYHRLMKVIHRRNAEIVACLSPAEQAQFDRMLSKLVAHARQVADLK</sequence>
<proteinExistence type="predicted"/>
<comment type="caution">
    <text evidence="6">The sequence shown here is derived from an EMBL/GenBank/DDBJ whole genome shotgun (WGS) entry which is preliminary data.</text>
</comment>
<dbReference type="GO" id="GO:0003677">
    <property type="term" value="F:DNA binding"/>
    <property type="evidence" value="ECO:0007669"/>
    <property type="project" value="UniProtKB-KW"/>
</dbReference>
<dbReference type="EMBL" id="JACCKX010000001">
    <property type="protein sequence ID" value="NZA01035.1"/>
    <property type="molecule type" value="Genomic_DNA"/>
</dbReference>
<dbReference type="InterPro" id="IPR000835">
    <property type="entry name" value="HTH_MarR-typ"/>
</dbReference>
<dbReference type="Gene3D" id="1.10.10.10">
    <property type="entry name" value="Winged helix-like DNA-binding domain superfamily/Winged helix DNA-binding domain"/>
    <property type="match status" value="1"/>
</dbReference>
<keyword evidence="2" id="KW-0238">DNA-binding</keyword>
<evidence type="ECO:0000313" key="6">
    <source>
        <dbReference type="EMBL" id="NZA01035.1"/>
    </source>
</evidence>
<protein>
    <submittedName>
        <fullName evidence="6">MarR family transcriptional regulator</fullName>
    </submittedName>
</protein>
<reference evidence="6 7" key="1">
    <citation type="submission" date="2020-07" db="EMBL/GenBank/DDBJ databases">
        <authorList>
            <person name="Maaloum M."/>
        </authorList>
    </citation>
    <scope>NUCLEOTIDE SEQUENCE [LARGE SCALE GENOMIC DNA]</scope>
    <source>
        <strain evidence="6 7">GCS-AN-3</strain>
    </source>
</reference>
<gene>
    <name evidence="6" type="ORF">H0I39_03280</name>
</gene>
<dbReference type="Pfam" id="PF12802">
    <property type="entry name" value="MarR_2"/>
    <property type="match status" value="1"/>
</dbReference>
<keyword evidence="1" id="KW-0805">Transcription regulation</keyword>
<dbReference type="PANTHER" id="PTHR35790">
    <property type="entry name" value="HTH-TYPE TRANSCRIPTIONAL REGULATOR PCHR"/>
    <property type="match status" value="1"/>
</dbReference>
<dbReference type="PRINTS" id="PR00598">
    <property type="entry name" value="HTHMARR"/>
</dbReference>
<dbReference type="PANTHER" id="PTHR35790:SF4">
    <property type="entry name" value="HTH-TYPE TRANSCRIPTIONAL REGULATOR PCHR"/>
    <property type="match status" value="1"/>
</dbReference>
<dbReference type="SMART" id="SM00347">
    <property type="entry name" value="HTH_MARR"/>
    <property type="match status" value="1"/>
</dbReference>
<evidence type="ECO:0000259" key="5">
    <source>
        <dbReference type="PROSITE" id="PS50995"/>
    </source>
</evidence>
<feature type="domain" description="HTH marR-type" evidence="5">
    <location>
        <begin position="36"/>
        <end position="166"/>
    </location>
</feature>
<feature type="compositionally biased region" description="Low complexity" evidence="4">
    <location>
        <begin position="1"/>
        <end position="18"/>
    </location>
</feature>
<evidence type="ECO:0000256" key="2">
    <source>
        <dbReference type="ARBA" id="ARBA00023125"/>
    </source>
</evidence>
<dbReference type="GO" id="GO:0003700">
    <property type="term" value="F:DNA-binding transcription factor activity"/>
    <property type="evidence" value="ECO:0007669"/>
    <property type="project" value="InterPro"/>
</dbReference>
<dbReference type="PROSITE" id="PS50995">
    <property type="entry name" value="HTH_MARR_2"/>
    <property type="match status" value="1"/>
</dbReference>
<evidence type="ECO:0000256" key="4">
    <source>
        <dbReference type="SAM" id="MobiDB-lite"/>
    </source>
</evidence>
<dbReference type="SUPFAM" id="SSF46785">
    <property type="entry name" value="Winged helix' DNA-binding domain"/>
    <property type="match status" value="1"/>
</dbReference>